<name>A0A0J0XUA2_9TREE</name>
<evidence type="ECO:0000256" key="1">
    <source>
        <dbReference type="SAM" id="MobiDB-lite"/>
    </source>
</evidence>
<organism evidence="2 3">
    <name type="scientific">Cutaneotrichosporon oleaginosum</name>
    <dbReference type="NCBI Taxonomy" id="879819"/>
    <lineage>
        <taxon>Eukaryota</taxon>
        <taxon>Fungi</taxon>
        <taxon>Dikarya</taxon>
        <taxon>Basidiomycota</taxon>
        <taxon>Agaricomycotina</taxon>
        <taxon>Tremellomycetes</taxon>
        <taxon>Trichosporonales</taxon>
        <taxon>Trichosporonaceae</taxon>
        <taxon>Cutaneotrichosporon</taxon>
    </lineage>
</organism>
<gene>
    <name evidence="2" type="ORF">CC85DRAFT_300174</name>
</gene>
<feature type="non-terminal residue" evidence="2">
    <location>
        <position position="79"/>
    </location>
</feature>
<accession>A0A0J0XUA2</accession>
<dbReference type="AlphaFoldDB" id="A0A0J0XUA2"/>
<dbReference type="Proteomes" id="UP000053611">
    <property type="component" value="Unassembled WGS sequence"/>
</dbReference>
<feature type="compositionally biased region" description="Polar residues" evidence="1">
    <location>
        <begin position="1"/>
        <end position="13"/>
    </location>
</feature>
<protein>
    <submittedName>
        <fullName evidence="2">Uncharacterized protein</fullName>
    </submittedName>
</protein>
<evidence type="ECO:0000313" key="3">
    <source>
        <dbReference type="Proteomes" id="UP000053611"/>
    </source>
</evidence>
<reference evidence="2 3" key="1">
    <citation type="submission" date="2015-03" db="EMBL/GenBank/DDBJ databases">
        <title>Genomics and transcriptomics of the oil-accumulating basidiomycete yeast T. oleaginosus allow insights into substrate utilization and the diverse evolutionary trajectories of mating systems in fungi.</title>
        <authorList>
            <consortium name="DOE Joint Genome Institute"/>
            <person name="Kourist R."/>
            <person name="Kracht O."/>
            <person name="Bracharz F."/>
            <person name="Lipzen A."/>
            <person name="Nolan M."/>
            <person name="Ohm R."/>
            <person name="Grigoriev I."/>
            <person name="Sun S."/>
            <person name="Heitman J."/>
            <person name="Bruck T."/>
            <person name="Nowrousian M."/>
        </authorList>
    </citation>
    <scope>NUCLEOTIDE SEQUENCE [LARGE SCALE GENOMIC DNA]</scope>
    <source>
        <strain evidence="2 3">IBC0246</strain>
    </source>
</reference>
<feature type="compositionally biased region" description="Basic and acidic residues" evidence="1">
    <location>
        <begin position="17"/>
        <end position="30"/>
    </location>
</feature>
<sequence length="79" mass="8512">MSSPSPVTPSSHASAKVVKDGGVDSSEKEIAIGSKANPIDIDDEYEFETISFKRKKGTSVFEPLPAKVRRTETDSDAIE</sequence>
<keyword evidence="3" id="KW-1185">Reference proteome</keyword>
<proteinExistence type="predicted"/>
<evidence type="ECO:0000313" key="2">
    <source>
        <dbReference type="EMBL" id="KLT44622.1"/>
    </source>
</evidence>
<feature type="region of interest" description="Disordered" evidence="1">
    <location>
        <begin position="1"/>
        <end position="35"/>
    </location>
</feature>
<dbReference type="EMBL" id="KQ087185">
    <property type="protein sequence ID" value="KLT44622.1"/>
    <property type="molecule type" value="Genomic_DNA"/>
</dbReference>